<proteinExistence type="predicted"/>
<reference evidence="2 3" key="1">
    <citation type="submission" date="2018-08" db="EMBL/GenBank/DDBJ databases">
        <authorList>
            <person name="Ferrada E.E."/>
            <person name="Latorre B.A."/>
        </authorList>
    </citation>
    <scope>NUCLEOTIDE SEQUENCE [LARGE SCALE GENOMIC DNA]</scope>
    <source>
        <strain evidence="2 3">VK-A60T</strain>
    </source>
</reference>
<protein>
    <submittedName>
        <fullName evidence="2">Uncharacterized protein</fullName>
    </submittedName>
</protein>
<dbReference type="KEGG" id="sky:D0C37_03765"/>
<evidence type="ECO:0000313" key="3">
    <source>
        <dbReference type="Proteomes" id="UP000259636"/>
    </source>
</evidence>
<gene>
    <name evidence="2" type="ORF">D0C37_03765</name>
</gene>
<sequence length="88" mass="9409">MQGWACAPGRTPTWRRFSGGGLKNLQNSYESAYARTREFRVHSSTVVPGTRWSGRCSATPVGPPALPWKFGGIRRGKGGAREGASATG</sequence>
<dbReference type="AlphaFoldDB" id="A0A385D770"/>
<evidence type="ECO:0000256" key="1">
    <source>
        <dbReference type="SAM" id="MobiDB-lite"/>
    </source>
</evidence>
<feature type="region of interest" description="Disordered" evidence="1">
    <location>
        <begin position="67"/>
        <end position="88"/>
    </location>
</feature>
<organism evidence="2 3">
    <name type="scientific">Streptomyces koyangensis</name>
    <dbReference type="NCBI Taxonomy" id="188770"/>
    <lineage>
        <taxon>Bacteria</taxon>
        <taxon>Bacillati</taxon>
        <taxon>Actinomycetota</taxon>
        <taxon>Actinomycetes</taxon>
        <taxon>Kitasatosporales</taxon>
        <taxon>Streptomycetaceae</taxon>
        <taxon>Streptomyces</taxon>
        <taxon>Streptomyces aurantiacus group</taxon>
    </lineage>
</organism>
<evidence type="ECO:0000313" key="2">
    <source>
        <dbReference type="EMBL" id="AXQ53810.1"/>
    </source>
</evidence>
<accession>A0A385D770</accession>
<name>A0A385D770_9ACTN</name>
<dbReference type="EMBL" id="CP031742">
    <property type="protein sequence ID" value="AXQ53810.1"/>
    <property type="molecule type" value="Genomic_DNA"/>
</dbReference>
<dbReference type="Proteomes" id="UP000259636">
    <property type="component" value="Chromosome"/>
</dbReference>